<dbReference type="EMBL" id="CP000383">
    <property type="protein sequence ID" value="ABG59617.1"/>
    <property type="molecule type" value="Genomic_DNA"/>
</dbReference>
<gene>
    <name evidence="1" type="ordered locus">CHU_2359</name>
</gene>
<dbReference type="Proteomes" id="UP000001822">
    <property type="component" value="Chromosome"/>
</dbReference>
<dbReference type="AlphaFoldDB" id="A0A6N4STB0"/>
<organism evidence="1 2">
    <name type="scientific">Cytophaga hutchinsonii (strain ATCC 33406 / DSM 1761 / CIP 103989 / NBRC 15051 / NCIMB 9469 / D465)</name>
    <dbReference type="NCBI Taxonomy" id="269798"/>
    <lineage>
        <taxon>Bacteria</taxon>
        <taxon>Pseudomonadati</taxon>
        <taxon>Bacteroidota</taxon>
        <taxon>Cytophagia</taxon>
        <taxon>Cytophagales</taxon>
        <taxon>Cytophagaceae</taxon>
        <taxon>Cytophaga</taxon>
    </lineage>
</organism>
<proteinExistence type="predicted"/>
<protein>
    <submittedName>
        <fullName evidence="1">Uncharacterized protein</fullName>
    </submittedName>
</protein>
<sequence>MVVELIKTLTESKPAVEALDDAKVVVVQDNGVITVAYLHTNKMLSVKLNAQAVQIRIHKASVYVSAKPFLIPITADNEESEEVLANNLLAGRKTGVTLYKIDIEEDALVVRSMFDKVGGFAIKEDRIYACNIYSYGFYVLSLDLTEIECVPVQIEPSTRRPWYSNITIIDNTLFLMQEEDRIRWFTLESNIEERGIVEPEFPHQTAFVSLNTAPGRILKIGGHILCVLESVEPVVITFIGGKPIVAVDPKIVFPLMYKEKSAVLHRVKEATEQCVLAMDRYRIIVTDAGMRTVYHGFCLDEVDETLNVTRITAFGKYAVCFAWTYAGKYPLVVLNLTNPREPVIAKIIDCGAVSCAIKIDADE</sequence>
<name>A0A6N4STB0_CYTH3</name>
<evidence type="ECO:0000313" key="1">
    <source>
        <dbReference type="EMBL" id="ABG59617.1"/>
    </source>
</evidence>
<dbReference type="KEGG" id="chu:CHU_2359"/>
<evidence type="ECO:0000313" key="2">
    <source>
        <dbReference type="Proteomes" id="UP000001822"/>
    </source>
</evidence>
<reference evidence="1 2" key="1">
    <citation type="journal article" date="2007" name="Appl. Environ. Microbiol.">
        <title>Genome sequence of the cellulolytic gliding bacterium Cytophaga hutchinsonii.</title>
        <authorList>
            <person name="Xie G."/>
            <person name="Bruce D.C."/>
            <person name="Challacombe J.F."/>
            <person name="Chertkov O."/>
            <person name="Detter J.C."/>
            <person name="Gilna P."/>
            <person name="Han C.S."/>
            <person name="Lucas S."/>
            <person name="Misra M."/>
            <person name="Myers G.L."/>
            <person name="Richardson P."/>
            <person name="Tapia R."/>
            <person name="Thayer N."/>
            <person name="Thompson L.S."/>
            <person name="Brettin T.S."/>
            <person name="Henrissat B."/>
            <person name="Wilson D.B."/>
            <person name="McBride M.J."/>
        </authorList>
    </citation>
    <scope>NUCLEOTIDE SEQUENCE [LARGE SCALE GENOMIC DNA]</scope>
    <source>
        <strain evidence="2">ATCC 33406 / DSM 1761 / CIP 103989 / NBRC 15051 / NCIMB 9469 / D465</strain>
    </source>
</reference>
<keyword evidence="2" id="KW-1185">Reference proteome</keyword>
<accession>A0A6N4STB0</accession>